<accession>A0A1V4SUZ0</accession>
<sequence length="77" mass="8914">METYNVLNLIFNEKELEVDSKVSIDKVAQILEAGIIKTSVFNEDDSIHLKEYKITSRFYNLDNDSMNLVIESTENKL</sequence>
<proteinExistence type="predicted"/>
<dbReference type="RefSeq" id="WP_080022626.1">
    <property type="nucleotide sequence ID" value="NZ_LTAY01000037.1"/>
</dbReference>
<reference evidence="1 2" key="1">
    <citation type="submission" date="2016-02" db="EMBL/GenBank/DDBJ databases">
        <title>Genome sequence of Clostridium thermobutyricum DSM 4928.</title>
        <authorList>
            <person name="Poehlein A."/>
            <person name="Daniel R."/>
        </authorList>
    </citation>
    <scope>NUCLEOTIDE SEQUENCE [LARGE SCALE GENOMIC DNA]</scope>
    <source>
        <strain evidence="1 2">DSM 4928</strain>
    </source>
</reference>
<dbReference type="EMBL" id="LTAY01000037">
    <property type="protein sequence ID" value="OPX47840.1"/>
    <property type="molecule type" value="Genomic_DNA"/>
</dbReference>
<protein>
    <submittedName>
        <fullName evidence="1">Uncharacterized protein</fullName>
    </submittedName>
</protein>
<evidence type="ECO:0000313" key="1">
    <source>
        <dbReference type="EMBL" id="OPX47840.1"/>
    </source>
</evidence>
<organism evidence="1 2">
    <name type="scientific">Clostridium thermobutyricum DSM 4928</name>
    <dbReference type="NCBI Taxonomy" id="1121339"/>
    <lineage>
        <taxon>Bacteria</taxon>
        <taxon>Bacillati</taxon>
        <taxon>Bacillota</taxon>
        <taxon>Clostridia</taxon>
        <taxon>Eubacteriales</taxon>
        <taxon>Clostridiaceae</taxon>
        <taxon>Clostridium</taxon>
    </lineage>
</organism>
<dbReference type="AlphaFoldDB" id="A0A1V4SUZ0"/>
<gene>
    <name evidence="1" type="ORF">CLTHE_14110</name>
</gene>
<name>A0A1V4SUZ0_9CLOT</name>
<evidence type="ECO:0000313" key="2">
    <source>
        <dbReference type="Proteomes" id="UP000191448"/>
    </source>
</evidence>
<dbReference type="Proteomes" id="UP000191448">
    <property type="component" value="Unassembled WGS sequence"/>
</dbReference>
<comment type="caution">
    <text evidence="1">The sequence shown here is derived from an EMBL/GenBank/DDBJ whole genome shotgun (WGS) entry which is preliminary data.</text>
</comment>